<evidence type="ECO:0000313" key="3">
    <source>
        <dbReference type="EMBL" id="KAJ7730965.1"/>
    </source>
</evidence>
<reference evidence="3" key="1">
    <citation type="submission" date="2023-03" db="EMBL/GenBank/DDBJ databases">
        <title>Massive genome expansion in bonnet fungi (Mycena s.s.) driven by repeated elements and novel gene families across ecological guilds.</title>
        <authorList>
            <consortium name="Lawrence Berkeley National Laboratory"/>
            <person name="Harder C.B."/>
            <person name="Miyauchi S."/>
            <person name="Viragh M."/>
            <person name="Kuo A."/>
            <person name="Thoen E."/>
            <person name="Andreopoulos B."/>
            <person name="Lu D."/>
            <person name="Skrede I."/>
            <person name="Drula E."/>
            <person name="Henrissat B."/>
            <person name="Morin E."/>
            <person name="Kohler A."/>
            <person name="Barry K."/>
            <person name="LaButti K."/>
            <person name="Morin E."/>
            <person name="Salamov A."/>
            <person name="Lipzen A."/>
            <person name="Mereny Z."/>
            <person name="Hegedus B."/>
            <person name="Baldrian P."/>
            <person name="Stursova M."/>
            <person name="Weitz H."/>
            <person name="Taylor A."/>
            <person name="Grigoriev I.V."/>
            <person name="Nagy L.G."/>
            <person name="Martin F."/>
            <person name="Kauserud H."/>
        </authorList>
    </citation>
    <scope>NUCLEOTIDE SEQUENCE</scope>
    <source>
        <strain evidence="3">CBHHK188m</strain>
    </source>
</reference>
<dbReference type="AlphaFoldDB" id="A0AAD7HYC2"/>
<evidence type="ECO:0000256" key="1">
    <source>
        <dbReference type="SAM" id="MobiDB-lite"/>
    </source>
</evidence>
<proteinExistence type="predicted"/>
<feature type="transmembrane region" description="Helical" evidence="2">
    <location>
        <begin position="178"/>
        <end position="199"/>
    </location>
</feature>
<feature type="region of interest" description="Disordered" evidence="1">
    <location>
        <begin position="343"/>
        <end position="363"/>
    </location>
</feature>
<dbReference type="Proteomes" id="UP001215280">
    <property type="component" value="Unassembled WGS sequence"/>
</dbReference>
<protein>
    <submittedName>
        <fullName evidence="3">Uncharacterized protein</fullName>
    </submittedName>
</protein>
<feature type="transmembrane region" description="Helical" evidence="2">
    <location>
        <begin position="134"/>
        <end position="156"/>
    </location>
</feature>
<feature type="transmembrane region" description="Helical" evidence="2">
    <location>
        <begin position="103"/>
        <end position="122"/>
    </location>
</feature>
<dbReference type="EMBL" id="JARJLG010000186">
    <property type="protein sequence ID" value="KAJ7730965.1"/>
    <property type="molecule type" value="Genomic_DNA"/>
</dbReference>
<feature type="transmembrane region" description="Helical" evidence="2">
    <location>
        <begin position="70"/>
        <end position="91"/>
    </location>
</feature>
<keyword evidence="2" id="KW-0472">Membrane</keyword>
<comment type="caution">
    <text evidence="3">The sequence shown here is derived from an EMBL/GenBank/DDBJ whole genome shotgun (WGS) entry which is preliminary data.</text>
</comment>
<organism evidence="3 4">
    <name type="scientific">Mycena maculata</name>
    <dbReference type="NCBI Taxonomy" id="230809"/>
    <lineage>
        <taxon>Eukaryota</taxon>
        <taxon>Fungi</taxon>
        <taxon>Dikarya</taxon>
        <taxon>Basidiomycota</taxon>
        <taxon>Agaricomycotina</taxon>
        <taxon>Agaricomycetes</taxon>
        <taxon>Agaricomycetidae</taxon>
        <taxon>Agaricales</taxon>
        <taxon>Marasmiineae</taxon>
        <taxon>Mycenaceae</taxon>
        <taxon>Mycena</taxon>
    </lineage>
</organism>
<feature type="transmembrane region" description="Helical" evidence="2">
    <location>
        <begin position="235"/>
        <end position="252"/>
    </location>
</feature>
<feature type="transmembrane region" description="Helical" evidence="2">
    <location>
        <begin position="258"/>
        <end position="279"/>
    </location>
</feature>
<sequence>MGGGNLMANVTELPNPFTPLAFLPPEIATQFEVSRYLYAATLGAYIWDIALNLGNDYALLFKHRIRFPMVVYFLSRAVTLTYLIIAFIFQVAPVKDCNALDSLGFGICFLLSQASTSMLFFLRATAVWHPNKIAYAVFFLLWLAVVGVDVTVPLGIRGGHIGTTSYCIDTIVPPNTEAVAIVALVNDTVIFFAINYRILAQTTVADSLLAHIHNFFGGRQLSKLSRALVQGGQHFYLVAVCANITLLILVKLPTVSAVYHGMFAIPALAIINAMACLVFRNIKFGLITSDYGTTRASTTVGTGFHATANARALPLHYRHNDPTATEFDVNTTFPLDVRVHKETQKSEDGMDTCGENSKTATLS</sequence>
<keyword evidence="2" id="KW-0812">Transmembrane</keyword>
<accession>A0AAD7HYC2</accession>
<keyword evidence="2" id="KW-1133">Transmembrane helix</keyword>
<evidence type="ECO:0000313" key="4">
    <source>
        <dbReference type="Proteomes" id="UP001215280"/>
    </source>
</evidence>
<keyword evidence="4" id="KW-1185">Reference proteome</keyword>
<name>A0AAD7HYC2_9AGAR</name>
<evidence type="ECO:0000256" key="2">
    <source>
        <dbReference type="SAM" id="Phobius"/>
    </source>
</evidence>
<gene>
    <name evidence="3" type="ORF">DFH07DRAFT_929464</name>
</gene>
<feature type="compositionally biased region" description="Polar residues" evidence="1">
    <location>
        <begin position="354"/>
        <end position="363"/>
    </location>
</feature>